<dbReference type="Proteomes" id="UP000441754">
    <property type="component" value="Unassembled WGS sequence"/>
</dbReference>
<accession>A0A7K0EIZ6</accession>
<evidence type="ECO:0000313" key="2">
    <source>
        <dbReference type="Proteomes" id="UP000441754"/>
    </source>
</evidence>
<keyword evidence="2" id="KW-1185">Reference proteome</keyword>
<dbReference type="AlphaFoldDB" id="A0A7K0EIZ6"/>
<dbReference type="EMBL" id="WJXZ01000006">
    <property type="protein sequence ID" value="MRS61823.1"/>
    <property type="molecule type" value="Genomic_DNA"/>
</dbReference>
<dbReference type="OrthoDB" id="4333313at2"/>
<sequence>MEDLDPLFVQVMQQAKTQRRAKFSRSGQLSLGDIIDRIEPLIANQPDVIELYKEEATVRYDFGYLFPTEIDSWRGSYDELALNYTEEGKETAITAFLELLKSAVGKTFEGYKGGDYVMNENTPVWVANYGNSGNTAIIDVLNQEHTVILITAYREF</sequence>
<reference evidence="1 2" key="1">
    <citation type="journal article" date="2018" name="Antonie Van Leeuwenhoek">
        <title>Larkinella terrae sp. nov., isolated from soil on Jeju Island, South Korea.</title>
        <authorList>
            <person name="Ten L.N."/>
            <person name="Jeon J."/>
            <person name="Park S.J."/>
            <person name="Park S."/>
            <person name="Lee S.Y."/>
            <person name="Kim M.K."/>
            <person name="Jung H.Y."/>
        </authorList>
    </citation>
    <scope>NUCLEOTIDE SEQUENCE [LARGE SCALE GENOMIC DNA]</scope>
    <source>
        <strain evidence="1 2">KCTC 52001</strain>
    </source>
</reference>
<gene>
    <name evidence="1" type="ORF">GJJ30_11035</name>
</gene>
<evidence type="ECO:0000313" key="1">
    <source>
        <dbReference type="EMBL" id="MRS61823.1"/>
    </source>
</evidence>
<organism evidence="1 2">
    <name type="scientific">Larkinella terrae</name>
    <dbReference type="NCBI Taxonomy" id="2025311"/>
    <lineage>
        <taxon>Bacteria</taxon>
        <taxon>Pseudomonadati</taxon>
        <taxon>Bacteroidota</taxon>
        <taxon>Cytophagia</taxon>
        <taxon>Cytophagales</taxon>
        <taxon>Spirosomataceae</taxon>
        <taxon>Larkinella</taxon>
    </lineage>
</organism>
<protein>
    <submittedName>
        <fullName evidence="1">Uncharacterized protein</fullName>
    </submittedName>
</protein>
<name>A0A7K0EIZ6_9BACT</name>
<dbReference type="RefSeq" id="WP_154175215.1">
    <property type="nucleotide sequence ID" value="NZ_WJXZ01000006.1"/>
</dbReference>
<proteinExistence type="predicted"/>
<comment type="caution">
    <text evidence="1">The sequence shown here is derived from an EMBL/GenBank/DDBJ whole genome shotgun (WGS) entry which is preliminary data.</text>
</comment>